<reference evidence="1 2" key="1">
    <citation type="submission" date="2019-10" db="EMBL/GenBank/DDBJ databases">
        <authorList>
            <person name="Karimi E."/>
        </authorList>
    </citation>
    <scope>NUCLEOTIDE SEQUENCE [LARGE SCALE GENOMIC DNA]</scope>
    <source>
        <strain evidence="1">Exiguobacterium sp. 9Y</strain>
    </source>
</reference>
<dbReference type="AlphaFoldDB" id="A0A653I6E2"/>
<proteinExistence type="predicted"/>
<evidence type="ECO:0000313" key="2">
    <source>
        <dbReference type="Proteomes" id="UP000439752"/>
    </source>
</evidence>
<accession>A0A653I6E2</accession>
<evidence type="ECO:0000313" key="1">
    <source>
        <dbReference type="EMBL" id="VWX34628.1"/>
    </source>
</evidence>
<dbReference type="EMBL" id="CABWKQ010000011">
    <property type="protein sequence ID" value="VWX34628.1"/>
    <property type="molecule type" value="Genomic_DNA"/>
</dbReference>
<gene>
    <name evidence="1" type="ORF">EXIGUO9Y_190075</name>
</gene>
<keyword evidence="2" id="KW-1185">Reference proteome</keyword>
<name>A0A653I6E2_9BACL</name>
<protein>
    <submittedName>
        <fullName evidence="1">Uncharacterized protein</fullName>
    </submittedName>
</protein>
<organism evidence="1 2">
    <name type="scientific">Exiguobacterium oxidotolerans</name>
    <dbReference type="NCBI Taxonomy" id="223958"/>
    <lineage>
        <taxon>Bacteria</taxon>
        <taxon>Bacillati</taxon>
        <taxon>Bacillota</taxon>
        <taxon>Bacilli</taxon>
        <taxon>Bacillales</taxon>
        <taxon>Bacillales Family XII. Incertae Sedis</taxon>
        <taxon>Exiguobacterium</taxon>
    </lineage>
</organism>
<dbReference type="Proteomes" id="UP000439752">
    <property type="component" value="Unassembled WGS sequence"/>
</dbReference>
<sequence>MDVPKIEPAVGTEIERIGAELLFFLKIPEVAAFASEFFHLNESFHTINILIHSYLKCYLSNA</sequence>